<feature type="region of interest" description="Disordered" evidence="1">
    <location>
        <begin position="123"/>
        <end position="179"/>
    </location>
</feature>
<proteinExistence type="predicted"/>
<keyword evidence="3" id="KW-1185">Reference proteome</keyword>
<dbReference type="EMBL" id="MU863895">
    <property type="protein sequence ID" value="KAK4202703.1"/>
    <property type="molecule type" value="Genomic_DNA"/>
</dbReference>
<accession>A0AAN7AWZ9</accession>
<organism evidence="2 3">
    <name type="scientific">Triangularia verruculosa</name>
    <dbReference type="NCBI Taxonomy" id="2587418"/>
    <lineage>
        <taxon>Eukaryota</taxon>
        <taxon>Fungi</taxon>
        <taxon>Dikarya</taxon>
        <taxon>Ascomycota</taxon>
        <taxon>Pezizomycotina</taxon>
        <taxon>Sordariomycetes</taxon>
        <taxon>Sordariomycetidae</taxon>
        <taxon>Sordariales</taxon>
        <taxon>Podosporaceae</taxon>
        <taxon>Triangularia</taxon>
    </lineage>
</organism>
<sequence length="492" mass="55385">MPRTPWHVPDIKSFDFDQVHTFSLRVLRPQVFAEDMVFRNDAQEAKHYQRWAQYLFGFSEELLERLKKHKALGNQDADAANPKPTATQLESKVKSQGERLQHLEGVVNKLVLPLLVTKPRPTSTLAETPARTCPKSPWSATVDTSSTVTPDINQANTPNSTAVSTPILTPSTTAASTPTLGPSAVMAAIPTPGIPPVNLTTDATTAPTGTTATPITIPITTSNARQPAHDPVTCQGHSEVDDIFSSRESSPASNRPLPTTSTYQKFGLGLIIKPSDTPKTTSHHQKKTYSQQTPPFTTAMYTVTQYTTITQIHPLPLPPLPPRFISLDYDNILLYRRRVVYIMCMSQMSRPDISCGVRESYYRGWADYWYHYTEAACARLRQREQEGRRLAVGKLPESEKAEKEEEWGENKGEEEKWEDKWEDEETEVEEAGKEETDEEEEEEEEDGWASSPPKGRESEEKNEPPRDLAKVNEDLTRRFNQHKNKPKMPGGW</sequence>
<evidence type="ECO:0000313" key="2">
    <source>
        <dbReference type="EMBL" id="KAK4202703.1"/>
    </source>
</evidence>
<name>A0AAN7AWZ9_9PEZI</name>
<protein>
    <submittedName>
        <fullName evidence="2">Uncharacterized protein</fullName>
    </submittedName>
</protein>
<evidence type="ECO:0000313" key="3">
    <source>
        <dbReference type="Proteomes" id="UP001303160"/>
    </source>
</evidence>
<gene>
    <name evidence="2" type="ORF">QBC40DRAFT_321065</name>
</gene>
<feature type="region of interest" description="Disordered" evidence="1">
    <location>
        <begin position="391"/>
        <end position="492"/>
    </location>
</feature>
<reference evidence="2" key="1">
    <citation type="journal article" date="2023" name="Mol. Phylogenet. Evol.">
        <title>Genome-scale phylogeny and comparative genomics of the fungal order Sordariales.</title>
        <authorList>
            <person name="Hensen N."/>
            <person name="Bonometti L."/>
            <person name="Westerberg I."/>
            <person name="Brannstrom I.O."/>
            <person name="Guillou S."/>
            <person name="Cros-Aarteil S."/>
            <person name="Calhoun S."/>
            <person name="Haridas S."/>
            <person name="Kuo A."/>
            <person name="Mondo S."/>
            <person name="Pangilinan J."/>
            <person name="Riley R."/>
            <person name="LaButti K."/>
            <person name="Andreopoulos B."/>
            <person name="Lipzen A."/>
            <person name="Chen C."/>
            <person name="Yan M."/>
            <person name="Daum C."/>
            <person name="Ng V."/>
            <person name="Clum A."/>
            <person name="Steindorff A."/>
            <person name="Ohm R.A."/>
            <person name="Martin F."/>
            <person name="Silar P."/>
            <person name="Natvig D.O."/>
            <person name="Lalanne C."/>
            <person name="Gautier V."/>
            <person name="Ament-Velasquez S.L."/>
            <person name="Kruys A."/>
            <person name="Hutchinson M.I."/>
            <person name="Powell A.J."/>
            <person name="Barry K."/>
            <person name="Miller A.N."/>
            <person name="Grigoriev I.V."/>
            <person name="Debuchy R."/>
            <person name="Gladieux P."/>
            <person name="Hiltunen Thoren M."/>
            <person name="Johannesson H."/>
        </authorList>
    </citation>
    <scope>NUCLEOTIDE SEQUENCE</scope>
    <source>
        <strain evidence="2">CBS 315.58</strain>
    </source>
</reference>
<feature type="compositionally biased region" description="Low complexity" evidence="1">
    <location>
        <begin position="164"/>
        <end position="179"/>
    </location>
</feature>
<feature type="compositionally biased region" description="Basic and acidic residues" evidence="1">
    <location>
        <begin position="396"/>
        <end position="419"/>
    </location>
</feature>
<feature type="compositionally biased region" description="Basic and acidic residues" evidence="1">
    <location>
        <begin position="454"/>
        <end position="477"/>
    </location>
</feature>
<comment type="caution">
    <text evidence="2">The sequence shown here is derived from an EMBL/GenBank/DDBJ whole genome shotgun (WGS) entry which is preliminary data.</text>
</comment>
<dbReference type="AlphaFoldDB" id="A0AAN7AWZ9"/>
<dbReference type="Proteomes" id="UP001303160">
    <property type="component" value="Unassembled WGS sequence"/>
</dbReference>
<evidence type="ECO:0000256" key="1">
    <source>
        <dbReference type="SAM" id="MobiDB-lite"/>
    </source>
</evidence>
<feature type="compositionally biased region" description="Acidic residues" evidence="1">
    <location>
        <begin position="420"/>
        <end position="429"/>
    </location>
</feature>
<feature type="compositionally biased region" description="Polar residues" evidence="1">
    <location>
        <begin position="138"/>
        <end position="163"/>
    </location>
</feature>
<reference evidence="2" key="2">
    <citation type="submission" date="2023-05" db="EMBL/GenBank/DDBJ databases">
        <authorList>
            <consortium name="Lawrence Berkeley National Laboratory"/>
            <person name="Steindorff A."/>
            <person name="Hensen N."/>
            <person name="Bonometti L."/>
            <person name="Westerberg I."/>
            <person name="Brannstrom I.O."/>
            <person name="Guillou S."/>
            <person name="Cros-Aarteil S."/>
            <person name="Calhoun S."/>
            <person name="Haridas S."/>
            <person name="Kuo A."/>
            <person name="Mondo S."/>
            <person name="Pangilinan J."/>
            <person name="Riley R."/>
            <person name="Labutti K."/>
            <person name="Andreopoulos B."/>
            <person name="Lipzen A."/>
            <person name="Chen C."/>
            <person name="Yanf M."/>
            <person name="Daum C."/>
            <person name="Ng V."/>
            <person name="Clum A."/>
            <person name="Ohm R."/>
            <person name="Martin F."/>
            <person name="Silar P."/>
            <person name="Natvig D."/>
            <person name="Lalanne C."/>
            <person name="Gautier V."/>
            <person name="Ament-Velasquez S.L."/>
            <person name="Kruys A."/>
            <person name="Hutchinson M.I."/>
            <person name="Powell A.J."/>
            <person name="Barry K."/>
            <person name="Miller A.N."/>
            <person name="Grigoriev I.V."/>
            <person name="Debuchy R."/>
            <person name="Gladieux P."/>
            <person name="Thoren M.H."/>
            <person name="Johannesson H."/>
        </authorList>
    </citation>
    <scope>NUCLEOTIDE SEQUENCE</scope>
    <source>
        <strain evidence="2">CBS 315.58</strain>
    </source>
</reference>
<feature type="compositionally biased region" description="Acidic residues" evidence="1">
    <location>
        <begin position="435"/>
        <end position="447"/>
    </location>
</feature>